<feature type="region of interest" description="Disordered" evidence="7">
    <location>
        <begin position="1"/>
        <end position="61"/>
    </location>
</feature>
<dbReference type="SUPFAM" id="SSF161070">
    <property type="entry name" value="SNF-like"/>
    <property type="match status" value="1"/>
</dbReference>
<feature type="binding site" evidence="6">
    <location>
        <position position="412"/>
    </location>
    <ligand>
        <name>Na(+)</name>
        <dbReference type="ChEBI" id="CHEBI:29101"/>
        <label>1</label>
    </ligand>
</feature>
<dbReference type="RefSeq" id="XP_004646566.2">
    <property type="nucleotide sequence ID" value="XM_004646509.2"/>
</dbReference>
<feature type="compositionally biased region" description="Low complexity" evidence="7">
    <location>
        <begin position="31"/>
        <end position="46"/>
    </location>
</feature>
<evidence type="ECO:0000256" key="6">
    <source>
        <dbReference type="PIRSR" id="PIRSR600175-1"/>
    </source>
</evidence>
<evidence type="ECO:0000313" key="10">
    <source>
        <dbReference type="RefSeq" id="XP_004646566.2"/>
    </source>
</evidence>
<evidence type="ECO:0000313" key="9">
    <source>
        <dbReference type="Proteomes" id="UP000515203"/>
    </source>
</evidence>
<proteinExistence type="predicted"/>
<dbReference type="AlphaFoldDB" id="A0A6P3FIP9"/>
<sequence>MRSPGKEEPRPPGNRDASESQPGGVAEPQASESLLGTSESSESEFSQADSGLSPSGQTSVSSGMIWSLAPEESGAQISNAQAWEMYNLETQARVGQYPQSSIMEMTPISVLKSKPSKEQGQVAQREESTDFFARPLWPRKIEYILAVMAYMMRPANLWRFVYLWLHKGGVSFFVIYILMLTFVGTPLLFLEMAVGQRMHQNSMDSWRIIAPWAGGVGYASFIMCFVSCTYMNVVNAWILFYLSHIFQFPLPWEKCPLMKNSSDFDPECAQTTPSMYFWYRETLQVSDKIEEGGPLVLSLSLPFFVSWCVVGAFMIKGLQSLGKGLFILLSLSYVILFCFFIWSLQLEGAKHGLKYLLVAKMSAVYDLHVWSLAGSQALTDLGLGFGPIACLSSHMPQSNNCLYNAFVMALINLATLFLTIPFILSVLGFWATVLNHRCTEKNMEKLLMLVTMGVLPPEAQPPANLHSDPTSTYNSWLSGLNPNIKNLVLSKVSKCNREEWILQVKEGPDFAFLSFIEVASFLPRSIFWSVLFLLMVLLLGLSTMVGLTQGLIGPLQDSSSFFRQQTKLLTVSVCVLMFLSGLYFTRPSGVYFIRLLSEYWTPMPIIFIIICENIAVAWACGARRFLRDMVPMRNLIIRFYSWVWTYLTPVVLLVAFLAILVRCFTKPITYLAWNASSATEVTRQYPSWVLILMFVLLFVVISPIPVYIFYCLANGIPFKRGSGQKRSKSSTSLQRRRQIKPRSCEAGAPWRTPPPAEAEELG</sequence>
<keyword evidence="9" id="KW-1185">Reference proteome</keyword>
<dbReference type="OrthoDB" id="6581954at2759"/>
<dbReference type="PROSITE" id="PS50267">
    <property type="entry name" value="NA_NEUROTRAN_SYMP_3"/>
    <property type="match status" value="1"/>
</dbReference>
<dbReference type="InterPro" id="IPR000175">
    <property type="entry name" value="Na/ntran_symport"/>
</dbReference>
<dbReference type="PANTHER" id="PTHR11616:SF327">
    <property type="entry name" value="ORPHAN SODIUM- AND CHLORIDE-DEPENDENT NEUROTRANSMITTER TRANSPORTER NTT5"/>
    <property type="match status" value="1"/>
</dbReference>
<reference evidence="10" key="1">
    <citation type="submission" date="2025-08" db="UniProtKB">
        <authorList>
            <consortium name="RefSeq"/>
        </authorList>
    </citation>
    <scope>IDENTIFICATION</scope>
</reference>
<dbReference type="InParanoid" id="A0A6P3FIP9"/>
<dbReference type="PANTHER" id="PTHR11616">
    <property type="entry name" value="SODIUM/CHLORIDE DEPENDENT TRANSPORTER"/>
    <property type="match status" value="1"/>
</dbReference>
<protein>
    <submittedName>
        <fullName evidence="10">Orphan sodium- and chloride-dependent neurotransmitter transporter NTT5</fullName>
    </submittedName>
</protein>
<feature type="transmembrane region" description="Helical" evidence="8">
    <location>
        <begin position="685"/>
        <end position="710"/>
    </location>
</feature>
<feature type="binding site" evidence="6">
    <location>
        <position position="156"/>
    </location>
    <ligand>
        <name>Na(+)</name>
        <dbReference type="ChEBI" id="CHEBI:29101"/>
        <label>1</label>
    </ligand>
</feature>
<feature type="region of interest" description="Disordered" evidence="7">
    <location>
        <begin position="721"/>
        <end position="762"/>
    </location>
</feature>
<accession>A0A6P3FIP9</accession>
<keyword evidence="6" id="KW-0479">Metal-binding</keyword>
<feature type="transmembrane region" description="Helical" evidence="8">
    <location>
        <begin position="295"/>
        <end position="313"/>
    </location>
</feature>
<dbReference type="GO" id="GO:0006865">
    <property type="term" value="P:amino acid transport"/>
    <property type="evidence" value="ECO:0007669"/>
    <property type="project" value="TreeGrafter"/>
</dbReference>
<feature type="binding site" evidence="6">
    <location>
        <position position="539"/>
    </location>
    <ligand>
        <name>Na(+)</name>
        <dbReference type="ChEBI" id="CHEBI:29101"/>
        <label>1</label>
    </ligand>
</feature>
<gene>
    <name evidence="10" type="primary">Slc6a16</name>
</gene>
<organism evidence="9 10">
    <name type="scientific">Octodon degus</name>
    <name type="common">Degu</name>
    <name type="synonym">Sciurus degus</name>
    <dbReference type="NCBI Taxonomy" id="10160"/>
    <lineage>
        <taxon>Eukaryota</taxon>
        <taxon>Metazoa</taxon>
        <taxon>Chordata</taxon>
        <taxon>Craniata</taxon>
        <taxon>Vertebrata</taxon>
        <taxon>Euteleostomi</taxon>
        <taxon>Mammalia</taxon>
        <taxon>Eutheria</taxon>
        <taxon>Euarchontoglires</taxon>
        <taxon>Glires</taxon>
        <taxon>Rodentia</taxon>
        <taxon>Hystricomorpha</taxon>
        <taxon>Octodontidae</taxon>
        <taxon>Octodon</taxon>
    </lineage>
</organism>
<feature type="transmembrane region" description="Helical" evidence="8">
    <location>
        <begin position="568"/>
        <end position="585"/>
    </location>
</feature>
<dbReference type="PRINTS" id="PR00176">
    <property type="entry name" value="NANEUSMPORT"/>
</dbReference>
<dbReference type="CTD" id="28968"/>
<feature type="transmembrane region" description="Helical" evidence="8">
    <location>
        <begin position="215"/>
        <end position="242"/>
    </location>
</feature>
<dbReference type="InterPro" id="IPR037272">
    <property type="entry name" value="SNS_sf"/>
</dbReference>
<dbReference type="GO" id="GO:0046872">
    <property type="term" value="F:metal ion binding"/>
    <property type="evidence" value="ECO:0007669"/>
    <property type="project" value="UniProtKB-KW"/>
</dbReference>
<evidence type="ECO:0000256" key="7">
    <source>
        <dbReference type="SAM" id="MobiDB-lite"/>
    </source>
</evidence>
<dbReference type="GeneID" id="101591109"/>
<evidence type="ECO:0000256" key="8">
    <source>
        <dbReference type="SAM" id="Phobius"/>
    </source>
</evidence>
<feature type="transmembrane region" description="Helical" evidence="8">
    <location>
        <begin position="402"/>
        <end position="431"/>
    </location>
</feature>
<feature type="transmembrane region" description="Helical" evidence="8">
    <location>
        <begin position="605"/>
        <end position="622"/>
    </location>
</feature>
<keyword evidence="4 8" id="KW-1133">Transmembrane helix</keyword>
<feature type="compositionally biased region" description="Basic and acidic residues" evidence="7">
    <location>
        <begin position="1"/>
        <end position="10"/>
    </location>
</feature>
<evidence type="ECO:0000256" key="1">
    <source>
        <dbReference type="ARBA" id="ARBA00004141"/>
    </source>
</evidence>
<evidence type="ECO:0000256" key="5">
    <source>
        <dbReference type="ARBA" id="ARBA00023136"/>
    </source>
</evidence>
<dbReference type="Pfam" id="PF00209">
    <property type="entry name" value="SNF"/>
    <property type="match status" value="1"/>
</dbReference>
<keyword evidence="3 8" id="KW-0812">Transmembrane</keyword>
<keyword evidence="6" id="KW-0915">Sodium</keyword>
<evidence type="ECO:0000256" key="2">
    <source>
        <dbReference type="ARBA" id="ARBA00022448"/>
    </source>
</evidence>
<feature type="compositionally biased region" description="Polar residues" evidence="7">
    <location>
        <begin position="47"/>
        <end position="61"/>
    </location>
</feature>
<keyword evidence="5 8" id="KW-0472">Membrane</keyword>
<keyword evidence="2" id="KW-0813">Transport</keyword>
<evidence type="ECO:0000256" key="3">
    <source>
        <dbReference type="ARBA" id="ARBA00022692"/>
    </source>
</evidence>
<dbReference type="GO" id="GO:0005886">
    <property type="term" value="C:plasma membrane"/>
    <property type="evidence" value="ECO:0007669"/>
    <property type="project" value="TreeGrafter"/>
</dbReference>
<comment type="subcellular location">
    <subcellularLocation>
        <location evidence="1">Membrane</location>
        <topology evidence="1">Multi-pass membrane protein</topology>
    </subcellularLocation>
</comment>
<name>A0A6P3FIP9_OCTDE</name>
<feature type="transmembrane region" description="Helical" evidence="8">
    <location>
        <begin position="171"/>
        <end position="194"/>
    </location>
</feature>
<feature type="transmembrane region" description="Helical" evidence="8">
    <location>
        <begin position="643"/>
        <end position="665"/>
    </location>
</feature>
<feature type="compositionally biased region" description="Basic residues" evidence="7">
    <location>
        <begin position="722"/>
        <end position="740"/>
    </location>
</feature>
<dbReference type="Proteomes" id="UP000515203">
    <property type="component" value="Unplaced"/>
</dbReference>
<dbReference type="GO" id="GO:0035725">
    <property type="term" value="P:sodium ion transmembrane transport"/>
    <property type="evidence" value="ECO:0007669"/>
    <property type="project" value="TreeGrafter"/>
</dbReference>
<feature type="transmembrane region" description="Helical" evidence="8">
    <location>
        <begin position="526"/>
        <end position="547"/>
    </location>
</feature>
<feature type="transmembrane region" description="Helical" evidence="8">
    <location>
        <begin position="325"/>
        <end position="344"/>
    </location>
</feature>
<evidence type="ECO:0000256" key="4">
    <source>
        <dbReference type="ARBA" id="ARBA00022989"/>
    </source>
</evidence>